<keyword evidence="2" id="KW-0472">Membrane</keyword>
<evidence type="ECO:0000313" key="5">
    <source>
        <dbReference type="Proteomes" id="UP000518206"/>
    </source>
</evidence>
<evidence type="ECO:0000259" key="3">
    <source>
        <dbReference type="SMART" id="SM00867"/>
    </source>
</evidence>
<dbReference type="PANTHER" id="PTHR34406">
    <property type="entry name" value="PROTEIN YCEI"/>
    <property type="match status" value="1"/>
</dbReference>
<evidence type="ECO:0000256" key="2">
    <source>
        <dbReference type="SAM" id="Phobius"/>
    </source>
</evidence>
<evidence type="ECO:0000313" key="4">
    <source>
        <dbReference type="EMBL" id="MBB2924306.1"/>
    </source>
</evidence>
<comment type="similarity">
    <text evidence="1">Belongs to the UPF0312 family.</text>
</comment>
<dbReference type="SMART" id="SM00867">
    <property type="entry name" value="YceI"/>
    <property type="match status" value="1"/>
</dbReference>
<dbReference type="EMBL" id="JACHVX010000005">
    <property type="protein sequence ID" value="MBB2924306.1"/>
    <property type="molecule type" value="Genomic_DNA"/>
</dbReference>
<dbReference type="SUPFAM" id="SSF101874">
    <property type="entry name" value="YceI-like"/>
    <property type="match status" value="1"/>
</dbReference>
<dbReference type="Gene3D" id="2.40.128.110">
    <property type="entry name" value="Lipid/polyisoprenoid-binding, YceI-like"/>
    <property type="match status" value="1"/>
</dbReference>
<reference evidence="4 5" key="2">
    <citation type="submission" date="2020-08" db="EMBL/GenBank/DDBJ databases">
        <authorList>
            <person name="Partida-Martinez L."/>
            <person name="Huntemann M."/>
            <person name="Clum A."/>
            <person name="Wang J."/>
            <person name="Palaniappan K."/>
            <person name="Ritter S."/>
            <person name="Chen I.-M."/>
            <person name="Stamatis D."/>
            <person name="Reddy T."/>
            <person name="O'Malley R."/>
            <person name="Daum C."/>
            <person name="Shapiro N."/>
            <person name="Ivanova N."/>
            <person name="Kyrpides N."/>
            <person name="Woyke T."/>
        </authorList>
    </citation>
    <scope>NUCLEOTIDE SEQUENCE [LARGE SCALE GENOMIC DNA]</scope>
    <source>
        <strain evidence="4 5">RAS26</strain>
    </source>
</reference>
<feature type="domain" description="Lipid/polyisoprenoid-binding YceI-like" evidence="3">
    <location>
        <begin position="64"/>
        <end position="225"/>
    </location>
</feature>
<dbReference type="AlphaFoldDB" id="A0A7W4UHL7"/>
<dbReference type="InterPro" id="IPR036761">
    <property type="entry name" value="TTHA0802/YceI-like_sf"/>
</dbReference>
<dbReference type="InterPro" id="IPR007372">
    <property type="entry name" value="Lipid/polyisoprenoid-bd_YceI"/>
</dbReference>
<dbReference type="Proteomes" id="UP000518206">
    <property type="component" value="Unassembled WGS sequence"/>
</dbReference>
<dbReference type="RefSeq" id="WP_183297124.1">
    <property type="nucleotide sequence ID" value="NZ_JACHVX010000005.1"/>
</dbReference>
<name>A0A7W4UHL7_9CELL</name>
<reference evidence="4 5" key="1">
    <citation type="submission" date="2020-08" db="EMBL/GenBank/DDBJ databases">
        <title>The Agave Microbiome: Exploring the role of microbial communities in plant adaptations to desert environments.</title>
        <authorList>
            <person name="Partida-Martinez L.P."/>
        </authorList>
    </citation>
    <scope>NUCLEOTIDE SEQUENCE [LARGE SCALE GENOMIC DNA]</scope>
    <source>
        <strain evidence="4 5">RAS26</strain>
    </source>
</reference>
<proteinExistence type="inferred from homology"/>
<comment type="caution">
    <text evidence="4">The sequence shown here is derived from an EMBL/GenBank/DDBJ whole genome shotgun (WGS) entry which is preliminary data.</text>
</comment>
<accession>A0A7W4UHL7</accession>
<dbReference type="Pfam" id="PF04264">
    <property type="entry name" value="YceI"/>
    <property type="match status" value="1"/>
</dbReference>
<sequence length="227" mass="23189">MDKRTKVITGAGVGVVVLAAGLIVGPRLYADSQNSRVDAAPTLTAAAAAGAAEGAEAPAATDGTWTIGEGSFAGYRVDEVLSGNDITVTGRTEEVTGTLTVAEGALTEATVEVDMASIATDEARRDDYFRGTALQVDTYPTATFELTEPVDLEEGATSAQLVGELTIRDVTQPVTVDAQIAASGDAVQVIGSVPVTFADYGVEAPNLGFVSVEDTGAVEFDLRLTAG</sequence>
<feature type="transmembrane region" description="Helical" evidence="2">
    <location>
        <begin position="7"/>
        <end position="29"/>
    </location>
</feature>
<evidence type="ECO:0000256" key="1">
    <source>
        <dbReference type="ARBA" id="ARBA00008812"/>
    </source>
</evidence>
<protein>
    <submittedName>
        <fullName evidence="4">Polyisoprenoid-binding protein YceI</fullName>
    </submittedName>
</protein>
<organism evidence="4 5">
    <name type="scientific">Cellulomonas cellasea</name>
    <dbReference type="NCBI Taxonomy" id="43670"/>
    <lineage>
        <taxon>Bacteria</taxon>
        <taxon>Bacillati</taxon>
        <taxon>Actinomycetota</taxon>
        <taxon>Actinomycetes</taxon>
        <taxon>Micrococcales</taxon>
        <taxon>Cellulomonadaceae</taxon>
        <taxon>Cellulomonas</taxon>
    </lineage>
</organism>
<gene>
    <name evidence="4" type="ORF">FHR80_003239</name>
</gene>
<dbReference type="PANTHER" id="PTHR34406:SF1">
    <property type="entry name" value="PROTEIN YCEI"/>
    <property type="match status" value="1"/>
</dbReference>
<keyword evidence="2" id="KW-0812">Transmembrane</keyword>
<keyword evidence="2" id="KW-1133">Transmembrane helix</keyword>